<dbReference type="InterPro" id="IPR050325">
    <property type="entry name" value="Prot/Nucl_acid_deglycase"/>
</dbReference>
<dbReference type="InterPro" id="IPR029062">
    <property type="entry name" value="Class_I_gatase-like"/>
</dbReference>
<dbReference type="AlphaFoldDB" id="A0A2U2DY54"/>
<dbReference type="OrthoDB" id="8030967at2"/>
<dbReference type="SUPFAM" id="SSF52317">
    <property type="entry name" value="Class I glutamine amidotransferase-like"/>
    <property type="match status" value="1"/>
</dbReference>
<dbReference type="EMBL" id="QFBC01000001">
    <property type="protein sequence ID" value="PWE58132.1"/>
    <property type="molecule type" value="Genomic_DNA"/>
</dbReference>
<dbReference type="PANTHER" id="PTHR48094:SF19">
    <property type="entry name" value="DJ-1_PFPI DOMAIN-CONTAINING PROTEIN"/>
    <property type="match status" value="1"/>
</dbReference>
<evidence type="ECO:0000313" key="3">
    <source>
        <dbReference type="Proteomes" id="UP000245252"/>
    </source>
</evidence>
<dbReference type="InterPro" id="IPR002818">
    <property type="entry name" value="DJ-1/PfpI"/>
</dbReference>
<proteinExistence type="predicted"/>
<dbReference type="PANTHER" id="PTHR48094">
    <property type="entry name" value="PROTEIN/NUCLEIC ACID DEGLYCASE DJ-1-RELATED"/>
    <property type="match status" value="1"/>
</dbReference>
<protein>
    <submittedName>
        <fullName evidence="2">Glutamine amidotransferase</fullName>
    </submittedName>
</protein>
<keyword evidence="2" id="KW-0315">Glutamine amidotransferase</keyword>
<keyword evidence="2" id="KW-0808">Transferase</keyword>
<organism evidence="2 3">
    <name type="scientific">Metarhizobium album</name>
    <dbReference type="NCBI Taxonomy" id="2182425"/>
    <lineage>
        <taxon>Bacteria</taxon>
        <taxon>Pseudomonadati</taxon>
        <taxon>Pseudomonadota</taxon>
        <taxon>Alphaproteobacteria</taxon>
        <taxon>Hyphomicrobiales</taxon>
        <taxon>Rhizobiaceae</taxon>
        <taxon>Metarhizobium</taxon>
    </lineage>
</organism>
<feature type="domain" description="DJ-1/PfpI" evidence="1">
    <location>
        <begin position="3"/>
        <end position="166"/>
    </location>
</feature>
<sequence>MTKLAIALTEFYADWEVALLMAEGRSSFGLDFTVASPGARPVKSMGGIRVVPEVAVERLDPQDHAGLVVCGGEIWQTDAAPDFGSTIRAFAEAGKLVAGICAGTLALARAGVLDEVTHTSNEAALLATSPAYRGQAFYRDQPAAVSDRMIITAPGTAPITFTAEIFRALGRGSREMEEYLALFGREHGAN</sequence>
<dbReference type="GO" id="GO:0016740">
    <property type="term" value="F:transferase activity"/>
    <property type="evidence" value="ECO:0007669"/>
    <property type="project" value="UniProtKB-KW"/>
</dbReference>
<keyword evidence="3" id="KW-1185">Reference proteome</keyword>
<evidence type="ECO:0000259" key="1">
    <source>
        <dbReference type="Pfam" id="PF01965"/>
    </source>
</evidence>
<name>A0A2U2DY54_9HYPH</name>
<dbReference type="GO" id="GO:0005737">
    <property type="term" value="C:cytoplasm"/>
    <property type="evidence" value="ECO:0007669"/>
    <property type="project" value="TreeGrafter"/>
</dbReference>
<dbReference type="Gene3D" id="3.40.50.880">
    <property type="match status" value="1"/>
</dbReference>
<reference evidence="2 3" key="1">
    <citation type="submission" date="2018-05" db="EMBL/GenBank/DDBJ databases">
        <title>The draft genome of strain NS-104.</title>
        <authorList>
            <person name="Hang P."/>
            <person name="Jiang J."/>
        </authorList>
    </citation>
    <scope>NUCLEOTIDE SEQUENCE [LARGE SCALE GENOMIC DNA]</scope>
    <source>
        <strain evidence="2 3">NS-104</strain>
    </source>
</reference>
<dbReference type="RefSeq" id="WP_109456649.1">
    <property type="nucleotide sequence ID" value="NZ_QFBC01000001.1"/>
</dbReference>
<gene>
    <name evidence="2" type="ORF">DEM27_02810</name>
</gene>
<accession>A0A2U2DY54</accession>
<dbReference type="Pfam" id="PF01965">
    <property type="entry name" value="DJ-1_PfpI"/>
    <property type="match status" value="1"/>
</dbReference>
<evidence type="ECO:0000313" key="2">
    <source>
        <dbReference type="EMBL" id="PWE58132.1"/>
    </source>
</evidence>
<dbReference type="Proteomes" id="UP000245252">
    <property type="component" value="Unassembled WGS sequence"/>
</dbReference>
<comment type="caution">
    <text evidence="2">The sequence shown here is derived from an EMBL/GenBank/DDBJ whole genome shotgun (WGS) entry which is preliminary data.</text>
</comment>